<evidence type="ECO:0000313" key="3">
    <source>
        <dbReference type="Proteomes" id="UP000011717"/>
    </source>
</evidence>
<dbReference type="EMBL" id="AMRV01000009">
    <property type="protein sequence ID" value="EMD82166.1"/>
    <property type="molecule type" value="Genomic_DNA"/>
</dbReference>
<evidence type="ECO:0000313" key="2">
    <source>
        <dbReference type="EMBL" id="EMD82166.1"/>
    </source>
</evidence>
<proteinExistence type="predicted"/>
<comment type="caution">
    <text evidence="2">The sequence shown here is derived from an EMBL/GenBank/DDBJ whole genome shotgun (WGS) entry which is preliminary data.</text>
</comment>
<gene>
    <name evidence="2" type="ORF">C725_2452</name>
</gene>
<feature type="region of interest" description="Disordered" evidence="1">
    <location>
        <begin position="1"/>
        <end position="23"/>
    </location>
</feature>
<evidence type="ECO:0000256" key="1">
    <source>
        <dbReference type="SAM" id="MobiDB-lite"/>
    </source>
</evidence>
<dbReference type="Proteomes" id="UP000011717">
    <property type="component" value="Unassembled WGS sequence"/>
</dbReference>
<organism evidence="2 3">
    <name type="scientific">Pacificimonas flava</name>
    <dbReference type="NCBI Taxonomy" id="1234595"/>
    <lineage>
        <taxon>Bacteria</taxon>
        <taxon>Pseudomonadati</taxon>
        <taxon>Pseudomonadota</taxon>
        <taxon>Alphaproteobacteria</taxon>
        <taxon>Sphingomonadales</taxon>
        <taxon>Sphingosinicellaceae</taxon>
        <taxon>Pacificimonas</taxon>
    </lineage>
</organism>
<sequence length="49" mass="5220">MAHVGGPISTNAERESNLAPRPPCFGWRSLAADGLRVARMCRESPSIGP</sequence>
<name>M2TKG5_9SPHN</name>
<reference evidence="2 3" key="1">
    <citation type="journal article" date="2013" name="Genome Announc.">
        <title>Draft Genome Sequence of Strain JLT2015T, Belonging to the Family Sphingomonadaceae of the Alphaproteobacteria.</title>
        <authorList>
            <person name="Tang K."/>
            <person name="Liu K."/>
            <person name="Li S."/>
            <person name="Jiao N."/>
        </authorList>
    </citation>
    <scope>NUCLEOTIDE SEQUENCE [LARGE SCALE GENOMIC DNA]</scope>
    <source>
        <strain evidence="2 3">JLT2015</strain>
    </source>
</reference>
<protein>
    <submittedName>
        <fullName evidence="2">Uncharacterized protein</fullName>
    </submittedName>
</protein>
<dbReference type="AlphaFoldDB" id="M2TKG5"/>
<keyword evidence="3" id="KW-1185">Reference proteome</keyword>
<accession>M2TKG5</accession>